<dbReference type="Pfam" id="PF20801">
    <property type="entry name" value="MAML1_3_TAD2"/>
    <property type="match status" value="1"/>
</dbReference>
<evidence type="ECO:0000313" key="10">
    <source>
        <dbReference type="EMBL" id="CAH2275963.1"/>
    </source>
</evidence>
<dbReference type="Proteomes" id="UP001295444">
    <property type="component" value="Chromosome 03"/>
</dbReference>
<dbReference type="Pfam" id="PF09596">
    <property type="entry name" value="MamL-1"/>
    <property type="match status" value="1"/>
</dbReference>
<dbReference type="InterPro" id="IPR046369">
    <property type="entry name" value="MAML1-3"/>
</dbReference>
<accession>A0AAD1W0I6</accession>
<keyword evidence="7" id="KW-0539">Nucleus</keyword>
<dbReference type="InterPro" id="IPR019082">
    <property type="entry name" value="Mastermind-like_N"/>
</dbReference>
<dbReference type="SMART" id="SM01275">
    <property type="entry name" value="MamL-1"/>
    <property type="match status" value="1"/>
</dbReference>
<feature type="compositionally biased region" description="Polar residues" evidence="8">
    <location>
        <begin position="122"/>
        <end position="134"/>
    </location>
</feature>
<evidence type="ECO:0000259" key="9">
    <source>
        <dbReference type="SMART" id="SM01275"/>
    </source>
</evidence>
<feature type="region of interest" description="Disordered" evidence="8">
    <location>
        <begin position="119"/>
        <end position="184"/>
    </location>
</feature>
<feature type="region of interest" description="Disordered" evidence="8">
    <location>
        <begin position="650"/>
        <end position="723"/>
    </location>
</feature>
<sequence length="1034" mass="112706">MADFVVQRHSAVMERLRRRIELCRRHHGSCESRYDAVSGERLERERQHTFQLHQRCLQAKAKRAGKHRQPPPADTGPGRGSQAGTGSMDSADTGATAGNGEQCRNSTLIAQLHETVKRKLDNASSPQNGEQQNGYGDMFSVPKKLRHEDGLTGVIGSSNGIPPGSPLHQLDSKPPNGDSLQLNGNHSIGLDGVNKKCLSDAALQLNGDADEFSLCLGKEMKQEPVDDLPCMLSAVGGSMSQNNLPDLNLNEQEWKELIEELNKSVPDEDMGDLFSGGFEDKKDTDASNSATQTPLAQDIHVKSEFSPAFEQESIGSPQVRSASSGPYIGNSSVPGSASPVVGGNHTVFQPSAQTVTDSTNQTMMQSTNQAPNVQRSLSNVLMPGQAAGSAKEMSSAHQLQQIAAKQKRDQLLQNQPQVHQTNQMTSWPQSGSSQSPLGVPYNMEKPTSPSLYQQDFNNQKLMMQNMNKSSPRSAGNYMQANHVNMIGHKPPNNINSAQVPGPNSMLDYGNTKPLSHFEADCGPGVTAAQNQSKTVMLTYLQQRQQQQLPHMTEEQSQMFMMKRKAGIPYRPLVPHGQDQNSQPGVPRLPVSSSGPGVGTQQSAVTMAGNHNNGYLNSQQQAVMKQQLMVEQKQREQKQLLMEQKQREQYHLMGQRQQQQLLAEQEKQRHQQEQQLQRHLTRPPPQYQDQPQSAYPQQQIAPFPGSSVMPAVNNLNHPSSGSPRMFSQAQPIIQIGGGHASVPQLPSGSNSQDRAVKQYPNLQSVQRGALYNMGSGIPQMVPNHGAQNNIPNGQPQIQRSTSMGQGNSLPAGYGQNPMGNPGLQPQHSKGGMNPALSKAQLPRMPAAMVSQNPVWQHQGMQNINNQAQGNNVLGAFTAANAGFHLQQNHHKMANQQFGQGMSQVGLGANRPMTSINTNVPGQMIPNLTAQQRTNPATQQSSPNQQVLQVMNQAVPELAPFSQNPGQQMSNRAGLHCNQNYQVRSTSQELPFGYGSQSGNGALQNLSGDADLLDSLLKNRTSEEWMNDLDELLGNH</sequence>
<protein>
    <submittedName>
        <fullName evidence="10">Mastermind 1 isoform X1</fullName>
    </submittedName>
</protein>
<dbReference type="AlphaFoldDB" id="A0AAD1W0I6"/>
<feature type="region of interest" description="Disordered" evidence="8">
    <location>
        <begin position="415"/>
        <end position="441"/>
    </location>
</feature>
<feature type="region of interest" description="Disordered" evidence="8">
    <location>
        <begin position="275"/>
        <end position="297"/>
    </location>
</feature>
<organism evidence="10 11">
    <name type="scientific">Pelobates cultripes</name>
    <name type="common">Western spadefoot toad</name>
    <dbReference type="NCBI Taxonomy" id="61616"/>
    <lineage>
        <taxon>Eukaryota</taxon>
        <taxon>Metazoa</taxon>
        <taxon>Chordata</taxon>
        <taxon>Craniata</taxon>
        <taxon>Vertebrata</taxon>
        <taxon>Euteleostomi</taxon>
        <taxon>Amphibia</taxon>
        <taxon>Batrachia</taxon>
        <taxon>Anura</taxon>
        <taxon>Pelobatoidea</taxon>
        <taxon>Pelobatidae</taxon>
        <taxon>Pelobates</taxon>
    </lineage>
</organism>
<evidence type="ECO:0000256" key="5">
    <source>
        <dbReference type="ARBA" id="ARBA00023159"/>
    </source>
</evidence>
<name>A0AAD1W0I6_PELCU</name>
<evidence type="ECO:0000256" key="8">
    <source>
        <dbReference type="SAM" id="MobiDB-lite"/>
    </source>
</evidence>
<keyword evidence="4" id="KW-0805">Transcription regulation</keyword>
<dbReference type="GO" id="GO:0016607">
    <property type="term" value="C:nuclear speck"/>
    <property type="evidence" value="ECO:0007669"/>
    <property type="project" value="UniProtKB-SubCell"/>
</dbReference>
<evidence type="ECO:0000256" key="2">
    <source>
        <dbReference type="ARBA" id="ARBA00008081"/>
    </source>
</evidence>
<dbReference type="PANTHER" id="PTHR15692">
    <property type="entry name" value="MASTERMIND-LIKE"/>
    <property type="match status" value="1"/>
</dbReference>
<reference evidence="10" key="1">
    <citation type="submission" date="2022-03" db="EMBL/GenBank/DDBJ databases">
        <authorList>
            <person name="Alioto T."/>
            <person name="Alioto T."/>
            <person name="Gomez Garrido J."/>
        </authorList>
    </citation>
    <scope>NUCLEOTIDE SEQUENCE</scope>
</reference>
<dbReference type="Gene3D" id="6.10.250.970">
    <property type="match status" value="1"/>
</dbReference>
<feature type="compositionally biased region" description="Low complexity" evidence="8">
    <location>
        <begin position="686"/>
        <end position="701"/>
    </location>
</feature>
<comment type="subcellular location">
    <subcellularLocation>
        <location evidence="1">Nucleus speckle</location>
    </subcellularLocation>
</comment>
<evidence type="ECO:0000313" key="11">
    <source>
        <dbReference type="Proteomes" id="UP001295444"/>
    </source>
</evidence>
<feature type="compositionally biased region" description="Polar residues" evidence="8">
    <location>
        <begin position="712"/>
        <end position="723"/>
    </location>
</feature>
<keyword evidence="6" id="KW-0804">Transcription</keyword>
<feature type="region of interest" description="Disordered" evidence="8">
    <location>
        <begin position="569"/>
        <end position="612"/>
    </location>
</feature>
<feature type="compositionally biased region" description="Polar residues" evidence="8">
    <location>
        <begin position="286"/>
        <end position="295"/>
    </location>
</feature>
<dbReference type="InterPro" id="IPR048455">
    <property type="entry name" value="MAML1_3_TAD2"/>
</dbReference>
<proteinExistence type="inferred from homology"/>
<keyword evidence="11" id="KW-1185">Reference proteome</keyword>
<dbReference type="GO" id="GO:0003713">
    <property type="term" value="F:transcription coactivator activity"/>
    <property type="evidence" value="ECO:0007669"/>
    <property type="project" value="InterPro"/>
</dbReference>
<evidence type="ECO:0000256" key="3">
    <source>
        <dbReference type="ARBA" id="ARBA00022976"/>
    </source>
</evidence>
<feature type="compositionally biased region" description="Polar residues" evidence="8">
    <location>
        <begin position="415"/>
        <end position="436"/>
    </location>
</feature>
<dbReference type="GO" id="GO:0007221">
    <property type="term" value="P:positive regulation of transcription of Notch receptor target"/>
    <property type="evidence" value="ECO:0007669"/>
    <property type="project" value="InterPro"/>
</dbReference>
<dbReference type="PANTHER" id="PTHR15692:SF19">
    <property type="entry name" value="MASTERMIND-LIKE PROTEIN 1"/>
    <property type="match status" value="1"/>
</dbReference>
<feature type="compositionally biased region" description="Basic residues" evidence="8">
    <location>
        <begin position="60"/>
        <end position="69"/>
    </location>
</feature>
<dbReference type="EMBL" id="OW240914">
    <property type="protein sequence ID" value="CAH2275963.1"/>
    <property type="molecule type" value="Genomic_DNA"/>
</dbReference>
<evidence type="ECO:0000256" key="7">
    <source>
        <dbReference type="ARBA" id="ARBA00023242"/>
    </source>
</evidence>
<feature type="region of interest" description="Disordered" evidence="8">
    <location>
        <begin position="58"/>
        <end position="101"/>
    </location>
</feature>
<evidence type="ECO:0000256" key="1">
    <source>
        <dbReference type="ARBA" id="ARBA00004324"/>
    </source>
</evidence>
<comment type="similarity">
    <text evidence="2">Belongs to the mastermind family.</text>
</comment>
<keyword evidence="3" id="KW-0914">Notch signaling pathway</keyword>
<gene>
    <name evidence="10" type="ORF">PECUL_23A048541</name>
</gene>
<evidence type="ECO:0000256" key="6">
    <source>
        <dbReference type="ARBA" id="ARBA00023163"/>
    </source>
</evidence>
<dbReference type="InterPro" id="IPR046370">
    <property type="entry name" value="MAML_N_sf"/>
</dbReference>
<feature type="region of interest" description="Disordered" evidence="8">
    <location>
        <begin position="799"/>
        <end position="830"/>
    </location>
</feature>
<keyword evidence="5" id="KW-0010">Activator</keyword>
<feature type="domain" description="Neurogenic mastermind-like N-terminal" evidence="9">
    <location>
        <begin position="7"/>
        <end position="66"/>
    </location>
</feature>
<evidence type="ECO:0000256" key="4">
    <source>
        <dbReference type="ARBA" id="ARBA00023015"/>
    </source>
</evidence>
<feature type="compositionally biased region" description="Polar residues" evidence="8">
    <location>
        <begin position="590"/>
        <end position="612"/>
    </location>
</feature>